<proteinExistence type="predicted"/>
<evidence type="ECO:0000313" key="1">
    <source>
        <dbReference type="EMBL" id="PBK66818.1"/>
    </source>
</evidence>
<name>A0A2H3BLA4_9AGAR</name>
<dbReference type="Proteomes" id="UP000218334">
    <property type="component" value="Unassembled WGS sequence"/>
</dbReference>
<protein>
    <submittedName>
        <fullName evidence="1">Uncharacterized protein</fullName>
    </submittedName>
</protein>
<gene>
    <name evidence="1" type="ORF">ARMSODRAFT_346061</name>
</gene>
<accession>A0A2H3BLA4</accession>
<evidence type="ECO:0000313" key="2">
    <source>
        <dbReference type="Proteomes" id="UP000218334"/>
    </source>
</evidence>
<dbReference type="AlphaFoldDB" id="A0A2H3BLA4"/>
<dbReference type="EMBL" id="KZ293439">
    <property type="protein sequence ID" value="PBK66818.1"/>
    <property type="molecule type" value="Genomic_DNA"/>
</dbReference>
<keyword evidence="2" id="KW-1185">Reference proteome</keyword>
<reference evidence="2" key="1">
    <citation type="journal article" date="2017" name="Nat. Ecol. Evol.">
        <title>Genome expansion and lineage-specific genetic innovations in the forest pathogenic fungi Armillaria.</title>
        <authorList>
            <person name="Sipos G."/>
            <person name="Prasanna A.N."/>
            <person name="Walter M.C."/>
            <person name="O'Connor E."/>
            <person name="Balint B."/>
            <person name="Krizsan K."/>
            <person name="Kiss B."/>
            <person name="Hess J."/>
            <person name="Varga T."/>
            <person name="Slot J."/>
            <person name="Riley R."/>
            <person name="Boka B."/>
            <person name="Rigling D."/>
            <person name="Barry K."/>
            <person name="Lee J."/>
            <person name="Mihaltcheva S."/>
            <person name="LaButti K."/>
            <person name="Lipzen A."/>
            <person name="Waldron R."/>
            <person name="Moloney N.M."/>
            <person name="Sperisen C."/>
            <person name="Kredics L."/>
            <person name="Vagvoelgyi C."/>
            <person name="Patrignani A."/>
            <person name="Fitzpatrick D."/>
            <person name="Nagy I."/>
            <person name="Doyle S."/>
            <person name="Anderson J.B."/>
            <person name="Grigoriev I.V."/>
            <person name="Gueldener U."/>
            <person name="Muensterkoetter M."/>
            <person name="Nagy L.G."/>
        </authorList>
    </citation>
    <scope>NUCLEOTIDE SEQUENCE [LARGE SCALE GENOMIC DNA]</scope>
    <source>
        <strain evidence="2">28-4</strain>
    </source>
</reference>
<sequence>MNDFPIQRRHSSETELLFLSILVLIIFHRHCILTRAGDAKGYLKNGVFPKMKQIQDDIVSLKKEEEKLAREYGMEGNLDSVNILQEAKGRAFAARRNLNILNRLHDCRQELHTRKIKIPDDVGHLEKDEERLAKEYGMVGDIDPVKVVEEARRRVEASKASLFQLDRLHERRLELAKYRRSIGNTSAKRI</sequence>
<organism evidence="1 2">
    <name type="scientific">Armillaria solidipes</name>
    <dbReference type="NCBI Taxonomy" id="1076256"/>
    <lineage>
        <taxon>Eukaryota</taxon>
        <taxon>Fungi</taxon>
        <taxon>Dikarya</taxon>
        <taxon>Basidiomycota</taxon>
        <taxon>Agaricomycotina</taxon>
        <taxon>Agaricomycetes</taxon>
        <taxon>Agaricomycetidae</taxon>
        <taxon>Agaricales</taxon>
        <taxon>Marasmiineae</taxon>
        <taxon>Physalacriaceae</taxon>
        <taxon>Armillaria</taxon>
    </lineage>
</organism>